<evidence type="ECO:0000256" key="1">
    <source>
        <dbReference type="SAM" id="MobiDB-lite"/>
    </source>
</evidence>
<sequence length="98" mass="10727">MRTAQEAPAQATSRLPANRLTATGQRAATSAAGRDRCQAGGQGDQEHDQVHRLVQDDGRECREPEEADQQRQAELCAAQPDHPAQHADDRSRAEYDGH</sequence>
<feature type="region of interest" description="Disordered" evidence="1">
    <location>
        <begin position="1"/>
        <end position="98"/>
    </location>
</feature>
<organism evidence="2 3">
    <name type="scientific">Streptomyces himalayensis subsp. aureolus</name>
    <dbReference type="NCBI Taxonomy" id="2758039"/>
    <lineage>
        <taxon>Bacteria</taxon>
        <taxon>Bacillati</taxon>
        <taxon>Actinomycetota</taxon>
        <taxon>Actinomycetes</taxon>
        <taxon>Kitasatosporales</taxon>
        <taxon>Streptomycetaceae</taxon>
        <taxon>Streptomyces</taxon>
        <taxon>Streptomyces himalayensis</taxon>
    </lineage>
</organism>
<proteinExistence type="predicted"/>
<name>A0A7W2D948_9ACTN</name>
<dbReference type="RefSeq" id="WP_181868364.1">
    <property type="nucleotide sequence ID" value="NZ_JACEQY010000086.1"/>
</dbReference>
<keyword evidence="3" id="KW-1185">Reference proteome</keyword>
<dbReference type="Proteomes" id="UP000586976">
    <property type="component" value="Unassembled WGS sequence"/>
</dbReference>
<evidence type="ECO:0000313" key="2">
    <source>
        <dbReference type="EMBL" id="MBA4867035.1"/>
    </source>
</evidence>
<dbReference type="AlphaFoldDB" id="A0A7W2D948"/>
<protein>
    <submittedName>
        <fullName evidence="2">Uncharacterized protein</fullName>
    </submittedName>
</protein>
<gene>
    <name evidence="2" type="ORF">H1V43_38245</name>
</gene>
<feature type="compositionally biased region" description="Polar residues" evidence="1">
    <location>
        <begin position="10"/>
        <end position="28"/>
    </location>
</feature>
<accession>A0A7W2D948</accession>
<evidence type="ECO:0000313" key="3">
    <source>
        <dbReference type="Proteomes" id="UP000586976"/>
    </source>
</evidence>
<dbReference type="EMBL" id="JACEQY010000086">
    <property type="protein sequence ID" value="MBA4867035.1"/>
    <property type="molecule type" value="Genomic_DNA"/>
</dbReference>
<feature type="compositionally biased region" description="Basic and acidic residues" evidence="1">
    <location>
        <begin position="83"/>
        <end position="98"/>
    </location>
</feature>
<feature type="compositionally biased region" description="Basic and acidic residues" evidence="1">
    <location>
        <begin position="44"/>
        <end position="71"/>
    </location>
</feature>
<comment type="caution">
    <text evidence="2">The sequence shown here is derived from an EMBL/GenBank/DDBJ whole genome shotgun (WGS) entry which is preliminary data.</text>
</comment>
<reference evidence="2 3" key="1">
    <citation type="submission" date="2020-07" db="EMBL/GenBank/DDBJ databases">
        <title>Streptomyces isolated from Indian soil.</title>
        <authorList>
            <person name="Mandal S."/>
            <person name="Maiti P.K."/>
        </authorList>
    </citation>
    <scope>NUCLEOTIDE SEQUENCE [LARGE SCALE GENOMIC DNA]</scope>
    <source>
        <strain evidence="2 3">PSKA54</strain>
    </source>
</reference>